<accession>A0A4Z2GZF9</accession>
<name>A0A4Z2GZF9_9TELE</name>
<gene>
    <name evidence="2" type="ORF">EYF80_031596</name>
</gene>
<sequence>MLLLGSSVVSASDLSEVFSGDRSFRSLWPAFRWWRRRRRRLTGNAGSLTNIKQDNEPPGADGRTAAMKDNGDVDGGKKRRRRYGTMDEQ</sequence>
<evidence type="ECO:0000313" key="3">
    <source>
        <dbReference type="Proteomes" id="UP000314294"/>
    </source>
</evidence>
<feature type="region of interest" description="Disordered" evidence="1">
    <location>
        <begin position="44"/>
        <end position="89"/>
    </location>
</feature>
<proteinExistence type="predicted"/>
<reference evidence="2 3" key="1">
    <citation type="submission" date="2019-03" db="EMBL/GenBank/DDBJ databases">
        <title>First draft genome of Liparis tanakae, snailfish: a comprehensive survey of snailfish specific genes.</title>
        <authorList>
            <person name="Kim W."/>
            <person name="Song I."/>
            <person name="Jeong J.-H."/>
            <person name="Kim D."/>
            <person name="Kim S."/>
            <person name="Ryu S."/>
            <person name="Song J.Y."/>
            <person name="Lee S.K."/>
        </authorList>
    </citation>
    <scope>NUCLEOTIDE SEQUENCE [LARGE SCALE GENOMIC DNA]</scope>
    <source>
        <tissue evidence="2">Muscle</tissue>
    </source>
</reference>
<organism evidence="2 3">
    <name type="scientific">Liparis tanakae</name>
    <name type="common">Tanaka's snailfish</name>
    <dbReference type="NCBI Taxonomy" id="230148"/>
    <lineage>
        <taxon>Eukaryota</taxon>
        <taxon>Metazoa</taxon>
        <taxon>Chordata</taxon>
        <taxon>Craniata</taxon>
        <taxon>Vertebrata</taxon>
        <taxon>Euteleostomi</taxon>
        <taxon>Actinopterygii</taxon>
        <taxon>Neopterygii</taxon>
        <taxon>Teleostei</taxon>
        <taxon>Neoteleostei</taxon>
        <taxon>Acanthomorphata</taxon>
        <taxon>Eupercaria</taxon>
        <taxon>Perciformes</taxon>
        <taxon>Cottioidei</taxon>
        <taxon>Cottales</taxon>
        <taxon>Liparidae</taxon>
        <taxon>Liparis</taxon>
    </lineage>
</organism>
<comment type="caution">
    <text evidence="2">The sequence shown here is derived from an EMBL/GenBank/DDBJ whole genome shotgun (WGS) entry which is preliminary data.</text>
</comment>
<dbReference type="EMBL" id="SRLO01000387">
    <property type="protein sequence ID" value="TNN58163.1"/>
    <property type="molecule type" value="Genomic_DNA"/>
</dbReference>
<evidence type="ECO:0000313" key="2">
    <source>
        <dbReference type="EMBL" id="TNN58163.1"/>
    </source>
</evidence>
<protein>
    <submittedName>
        <fullName evidence="2">Uncharacterized protein</fullName>
    </submittedName>
</protein>
<dbReference type="AlphaFoldDB" id="A0A4Z2GZF9"/>
<keyword evidence="3" id="KW-1185">Reference proteome</keyword>
<dbReference type="Proteomes" id="UP000314294">
    <property type="component" value="Unassembled WGS sequence"/>
</dbReference>
<evidence type="ECO:0000256" key="1">
    <source>
        <dbReference type="SAM" id="MobiDB-lite"/>
    </source>
</evidence>